<evidence type="ECO:0000313" key="4">
    <source>
        <dbReference type="EMBL" id="GAA0857708.1"/>
    </source>
</evidence>
<sequence length="979" mass="105326">MTGVAVAAAHVGMEFESKMSRVKAISGATGEEFKKLEEQALQLGQATAFSASECAEGMENLASAGFSTNEIMDAMPGLLDLAASSGEDLATSSDIAASTLRGFGIEASKTSHVADILAKNAAATNAAVGDTGEAMKYIAPNARAAGLGLEEVTAAIGELANAGIKGSQAGTTLRSALVRLAKPSDPAATAMERIGFTAFDSSGKMKSLATIMGELNEKTKNLTDEQKQNTIATIFGTEALSGMTVLMQGGKQGLDELTSEFKNCDGAANEMARTMQDNTKASIEQAFGALETAGIKALKAAAPAIKEVAEDVGVLADKFSNLSPETQEFIVKAGMVAIAIGPVTSAIGRTVSGVGSLIKVGGKLASGLGLITKGAEVASVATTGIATAVEGTAAATAGATVAASGFGATLASVAAPVAIGVGAVAAVGYAGYKTAQYLNKSATPAVDLFADKAVYSSTQVNGAYGSMTAKVQTDTIKISDSTKTAVQSYIDMDKKASSSLMDLRMNSDKFTKEAKDKVLKNFTDMSKKSSKLSDDQRNAMTVNFKKLVTDTGTLTKKNKDEILKQYTAMVNGTKKLSDKQKKQIIKDFTDTLNKSTSITKKQSTDLQKLYNDMGDKIKKGLDKKKNDELKSLKDFFEKSNALTVKEEADILKKTSNSWNNKKKTIDDYQKQIDNIIQNASKNHRQITNDEAKSIDEIQKKMKENAVKTLSDNEVQSKVILERMKDYDGNITAEQASEHIKKLNDLRDNSVNAAKDECDKRIAEIIRMRDDSKVISADQAEKLIADANRQKKETIQSAEDTRKESVDKITSMNSDISSDVDTTTGEVLTNWDKIKNWWNNFWPDPKQFKMETIQTSVGGAIPKHWTGTSYFKGGYTTLHEQGWELYDLPEGTRIYNHESSEMLVKESAIETAKMVVKDILGNMDLGKSQKYIPNLTVKTDLHIGTLNEGNPEELEYMLNRRDEKLTKEIIKIITDDLCQY</sequence>
<dbReference type="InterPro" id="IPR010090">
    <property type="entry name" value="Phage_tape_meas"/>
</dbReference>
<organism evidence="4 5">
    <name type="scientific">Clostridium nitritogenes</name>
    <dbReference type="NCBI Taxonomy" id="83340"/>
    <lineage>
        <taxon>Bacteria</taxon>
        <taxon>Bacillati</taxon>
        <taxon>Bacillota</taxon>
        <taxon>Clostridia</taxon>
        <taxon>Eubacteriales</taxon>
        <taxon>Clostridiaceae</taxon>
        <taxon>Clostridium</taxon>
    </lineage>
</organism>
<dbReference type="PANTHER" id="PTHR37813:SF1">
    <property type="entry name" value="FELS-2 PROPHAGE PROTEIN"/>
    <property type="match status" value="1"/>
</dbReference>
<protein>
    <recommendedName>
        <fullName evidence="3">Phage tail tape measure protein domain-containing protein</fullName>
    </recommendedName>
</protein>
<dbReference type="NCBIfam" id="TIGR01760">
    <property type="entry name" value="tape_meas_TP901"/>
    <property type="match status" value="1"/>
</dbReference>
<accession>A0ABN1LM26</accession>
<dbReference type="RefSeq" id="WP_346025919.1">
    <property type="nucleotide sequence ID" value="NZ_BAAACO010000001.1"/>
</dbReference>
<keyword evidence="5" id="KW-1185">Reference proteome</keyword>
<dbReference type="Pfam" id="PF10145">
    <property type="entry name" value="PhageMin_Tail"/>
    <property type="match status" value="1"/>
</dbReference>
<dbReference type="Proteomes" id="UP001501764">
    <property type="component" value="Unassembled WGS sequence"/>
</dbReference>
<comment type="caution">
    <text evidence="4">The sequence shown here is derived from an EMBL/GenBank/DDBJ whole genome shotgun (WGS) entry which is preliminary data.</text>
</comment>
<evidence type="ECO:0000259" key="3">
    <source>
        <dbReference type="Pfam" id="PF10145"/>
    </source>
</evidence>
<evidence type="ECO:0000313" key="5">
    <source>
        <dbReference type="Proteomes" id="UP001501764"/>
    </source>
</evidence>
<keyword evidence="2" id="KW-0175">Coiled coil</keyword>
<dbReference type="PANTHER" id="PTHR37813">
    <property type="entry name" value="FELS-2 PROPHAGE PROTEIN"/>
    <property type="match status" value="1"/>
</dbReference>
<feature type="domain" description="Phage tail tape measure protein" evidence="3">
    <location>
        <begin position="38"/>
        <end position="236"/>
    </location>
</feature>
<proteinExistence type="predicted"/>
<reference evidence="4 5" key="1">
    <citation type="journal article" date="2019" name="Int. J. Syst. Evol. Microbiol.">
        <title>The Global Catalogue of Microorganisms (GCM) 10K type strain sequencing project: providing services to taxonomists for standard genome sequencing and annotation.</title>
        <authorList>
            <consortium name="The Broad Institute Genomics Platform"/>
            <consortium name="The Broad Institute Genome Sequencing Center for Infectious Disease"/>
            <person name="Wu L."/>
            <person name="Ma J."/>
        </authorList>
    </citation>
    <scope>NUCLEOTIDE SEQUENCE [LARGE SCALE GENOMIC DNA]</scope>
    <source>
        <strain evidence="4 5">JCM 6485</strain>
    </source>
</reference>
<feature type="coiled-coil region" evidence="2">
    <location>
        <begin position="776"/>
        <end position="803"/>
    </location>
</feature>
<dbReference type="EMBL" id="BAAACO010000001">
    <property type="protein sequence ID" value="GAA0857708.1"/>
    <property type="molecule type" value="Genomic_DNA"/>
</dbReference>
<name>A0ABN1LM26_9CLOT</name>
<keyword evidence="1" id="KW-1188">Viral release from host cell</keyword>
<evidence type="ECO:0000256" key="2">
    <source>
        <dbReference type="SAM" id="Coils"/>
    </source>
</evidence>
<evidence type="ECO:0000256" key="1">
    <source>
        <dbReference type="ARBA" id="ARBA00022612"/>
    </source>
</evidence>
<gene>
    <name evidence="4" type="ORF">GCM10008916_12510</name>
</gene>